<dbReference type="EMBL" id="ABAX03000013">
    <property type="protein sequence ID" value="EDR97342.1"/>
    <property type="molecule type" value="Genomic_DNA"/>
</dbReference>
<comment type="caution">
    <text evidence="5">The sequence shown here is derived from an EMBL/GenBank/DDBJ whole genome shotgun (WGS) entry which is preliminary data.</text>
</comment>
<proteinExistence type="predicted"/>
<dbReference type="CDD" id="cd00090">
    <property type="entry name" value="HTH_ARSR"/>
    <property type="match status" value="1"/>
</dbReference>
<reference evidence="5" key="2">
    <citation type="submission" date="2013-11" db="EMBL/GenBank/DDBJ databases">
        <title>Draft genome sequence of Anaerostipes caccae (DSM 14662).</title>
        <authorList>
            <person name="Sudarsanam P."/>
            <person name="Ley R."/>
            <person name="Guruge J."/>
            <person name="Turnbaugh P.J."/>
            <person name="Mahowald M."/>
            <person name="Liep D."/>
            <person name="Gordon J."/>
        </authorList>
    </citation>
    <scope>NUCLEOTIDE SEQUENCE</scope>
    <source>
        <strain evidence="5">DSM 14662</strain>
    </source>
</reference>
<dbReference type="PANTHER" id="PTHR33204:SF37">
    <property type="entry name" value="HTH-TYPE TRANSCRIPTIONAL REGULATOR YODB"/>
    <property type="match status" value="1"/>
</dbReference>
<dbReference type="SUPFAM" id="SSF46785">
    <property type="entry name" value="Winged helix' DNA-binding domain"/>
    <property type="match status" value="1"/>
</dbReference>
<keyword evidence="3" id="KW-0804">Transcription</keyword>
<evidence type="ECO:0000256" key="1">
    <source>
        <dbReference type="ARBA" id="ARBA00023015"/>
    </source>
</evidence>
<dbReference type="STRING" id="411490.ANACAC_01949"/>
<evidence type="ECO:0000256" key="2">
    <source>
        <dbReference type="ARBA" id="ARBA00023125"/>
    </source>
</evidence>
<dbReference type="Gene3D" id="1.10.10.10">
    <property type="entry name" value="Winged helix-like DNA-binding domain superfamily/Winged helix DNA-binding domain"/>
    <property type="match status" value="1"/>
</dbReference>
<gene>
    <name evidence="5" type="ORF">ANACAC_01949</name>
</gene>
<organism evidence="5 6">
    <name type="scientific">Anaerostipes caccae (strain DSM 14662 / CCUG 47493 / JCM 13470 / NCIMB 13811 / L1-92)</name>
    <dbReference type="NCBI Taxonomy" id="411490"/>
    <lineage>
        <taxon>Bacteria</taxon>
        <taxon>Bacillati</taxon>
        <taxon>Bacillota</taxon>
        <taxon>Clostridia</taxon>
        <taxon>Lachnospirales</taxon>
        <taxon>Lachnospiraceae</taxon>
        <taxon>Anaerostipes</taxon>
    </lineage>
</organism>
<evidence type="ECO:0000313" key="5">
    <source>
        <dbReference type="EMBL" id="EDR97342.1"/>
    </source>
</evidence>
<reference evidence="5" key="1">
    <citation type="submission" date="2007-11" db="EMBL/GenBank/DDBJ databases">
        <authorList>
            <person name="Fulton L."/>
            <person name="Clifton S."/>
            <person name="Fulton B."/>
            <person name="Xu J."/>
            <person name="Minx P."/>
            <person name="Pepin K.H."/>
            <person name="Johnson M."/>
            <person name="Thiruvilangam P."/>
            <person name="Bhonagiri V."/>
            <person name="Nash W.E."/>
            <person name="Mardis E.R."/>
            <person name="Wilson R.K."/>
        </authorList>
    </citation>
    <scope>NUCLEOTIDE SEQUENCE [LARGE SCALE GENOMIC DNA]</scope>
    <source>
        <strain evidence="5">DSM 14662</strain>
    </source>
</reference>
<keyword evidence="6" id="KW-1185">Reference proteome</keyword>
<protein>
    <submittedName>
        <fullName evidence="5">Transcriptional regulator, HxlR family</fullName>
    </submittedName>
</protein>
<accession>B0MEF4</accession>
<evidence type="ECO:0000256" key="3">
    <source>
        <dbReference type="ARBA" id="ARBA00023163"/>
    </source>
</evidence>
<dbReference type="PROSITE" id="PS51118">
    <property type="entry name" value="HTH_HXLR"/>
    <property type="match status" value="1"/>
</dbReference>
<feature type="domain" description="HTH hxlR-type" evidence="4">
    <location>
        <begin position="24"/>
        <end position="122"/>
    </location>
</feature>
<dbReference type="Pfam" id="PF01638">
    <property type="entry name" value="HxlR"/>
    <property type="match status" value="1"/>
</dbReference>
<dbReference type="Proteomes" id="UP000004935">
    <property type="component" value="Unassembled WGS sequence"/>
</dbReference>
<evidence type="ECO:0000313" key="6">
    <source>
        <dbReference type="Proteomes" id="UP000004935"/>
    </source>
</evidence>
<dbReference type="AlphaFoldDB" id="B0MEF4"/>
<dbReference type="InterPro" id="IPR002577">
    <property type="entry name" value="HTH_HxlR"/>
</dbReference>
<sequence length="129" mass="14982">MGRYKINIARRKYTMSKKRNIPECPVEMTLQLIGDKWKVLIIRDLLTGTKRFSELMRSVTGITQKVLTSNLRSMEADGLVNRKVYPQVPPKVEYSLTETGLSLKPILDSMVQWGTEYRDKMHRSETSFL</sequence>
<keyword evidence="1" id="KW-0805">Transcription regulation</keyword>
<dbReference type="HOGENOM" id="CLU_111585_5_0_9"/>
<evidence type="ECO:0000259" key="4">
    <source>
        <dbReference type="PROSITE" id="PS51118"/>
    </source>
</evidence>
<dbReference type="InterPro" id="IPR011991">
    <property type="entry name" value="ArsR-like_HTH"/>
</dbReference>
<dbReference type="eggNOG" id="COG1733">
    <property type="taxonomic scope" value="Bacteria"/>
</dbReference>
<dbReference type="GO" id="GO:0003677">
    <property type="term" value="F:DNA binding"/>
    <property type="evidence" value="ECO:0007669"/>
    <property type="project" value="UniProtKB-KW"/>
</dbReference>
<name>B0MEF4_ANACD</name>
<dbReference type="InterPro" id="IPR036388">
    <property type="entry name" value="WH-like_DNA-bd_sf"/>
</dbReference>
<keyword evidence="2" id="KW-0238">DNA-binding</keyword>
<dbReference type="PANTHER" id="PTHR33204">
    <property type="entry name" value="TRANSCRIPTIONAL REGULATOR, MARR FAMILY"/>
    <property type="match status" value="1"/>
</dbReference>
<dbReference type="InterPro" id="IPR036390">
    <property type="entry name" value="WH_DNA-bd_sf"/>
</dbReference>